<dbReference type="GO" id="GO:0005615">
    <property type="term" value="C:extracellular space"/>
    <property type="evidence" value="ECO:0007669"/>
    <property type="project" value="UniProtKB-ARBA"/>
</dbReference>
<evidence type="ECO:0000256" key="1">
    <source>
        <dbReference type="ARBA" id="ARBA00022761"/>
    </source>
</evidence>
<dbReference type="SUPFAM" id="SSF48050">
    <property type="entry name" value="Hemocyanin, N-terminal domain"/>
    <property type="match status" value="1"/>
</dbReference>
<dbReference type="AlphaFoldDB" id="D6WUR1"/>
<dbReference type="InterPro" id="IPR014756">
    <property type="entry name" value="Ig_E-set"/>
</dbReference>
<dbReference type="GO" id="GO:0045735">
    <property type="term" value="F:nutrient reservoir activity"/>
    <property type="evidence" value="ECO:0007669"/>
    <property type="project" value="UniProtKB-KW"/>
</dbReference>
<dbReference type="eggNOG" id="ENOG502QR98">
    <property type="taxonomic scope" value="Eukaryota"/>
</dbReference>
<accession>D6WUR1</accession>
<keyword evidence="1" id="KW-0758">Storage protein</keyword>
<dbReference type="Pfam" id="PF00372">
    <property type="entry name" value="Hemocyanin_M"/>
    <property type="match status" value="1"/>
</dbReference>
<dbReference type="PRINTS" id="PR00187">
    <property type="entry name" value="HAEMOCYANIN"/>
</dbReference>
<feature type="domain" description="Hemocyanin middle" evidence="3">
    <location>
        <begin position="154"/>
        <end position="425"/>
    </location>
</feature>
<reference evidence="6 7" key="1">
    <citation type="journal article" date="2008" name="Nature">
        <title>The genome of the model beetle and pest Tribolium castaneum.</title>
        <authorList>
            <consortium name="Tribolium Genome Sequencing Consortium"/>
            <person name="Richards S."/>
            <person name="Gibbs R.A."/>
            <person name="Weinstock G.M."/>
            <person name="Brown S.J."/>
            <person name="Denell R."/>
            <person name="Beeman R.W."/>
            <person name="Gibbs R."/>
            <person name="Beeman R.W."/>
            <person name="Brown S.J."/>
            <person name="Bucher G."/>
            <person name="Friedrich M."/>
            <person name="Grimmelikhuijzen C.J."/>
            <person name="Klingler M."/>
            <person name="Lorenzen M."/>
            <person name="Richards S."/>
            <person name="Roth S."/>
            <person name="Schroder R."/>
            <person name="Tautz D."/>
            <person name="Zdobnov E.M."/>
            <person name="Muzny D."/>
            <person name="Gibbs R.A."/>
            <person name="Weinstock G.M."/>
            <person name="Attaway T."/>
            <person name="Bell S."/>
            <person name="Buhay C.J."/>
            <person name="Chandrabose M.N."/>
            <person name="Chavez D."/>
            <person name="Clerk-Blankenburg K.P."/>
            <person name="Cree A."/>
            <person name="Dao M."/>
            <person name="Davis C."/>
            <person name="Chacko J."/>
            <person name="Dinh H."/>
            <person name="Dugan-Rocha S."/>
            <person name="Fowler G."/>
            <person name="Garner T.T."/>
            <person name="Garnes J."/>
            <person name="Gnirke A."/>
            <person name="Hawes A."/>
            <person name="Hernandez J."/>
            <person name="Hines S."/>
            <person name="Holder M."/>
            <person name="Hume J."/>
            <person name="Jhangiani S.N."/>
            <person name="Joshi V."/>
            <person name="Khan Z.M."/>
            <person name="Jackson L."/>
            <person name="Kovar C."/>
            <person name="Kowis A."/>
            <person name="Lee S."/>
            <person name="Lewis L.R."/>
            <person name="Margolis J."/>
            <person name="Morgan M."/>
            <person name="Nazareth L.V."/>
            <person name="Nguyen N."/>
            <person name="Okwuonu G."/>
            <person name="Parker D."/>
            <person name="Richards S."/>
            <person name="Ruiz S.J."/>
            <person name="Santibanez J."/>
            <person name="Savard J."/>
            <person name="Scherer S.E."/>
            <person name="Schneider B."/>
            <person name="Sodergren E."/>
            <person name="Tautz D."/>
            <person name="Vattahil S."/>
            <person name="Villasana D."/>
            <person name="White C.S."/>
            <person name="Wright R."/>
            <person name="Park Y."/>
            <person name="Beeman R.W."/>
            <person name="Lord J."/>
            <person name="Oppert B."/>
            <person name="Lorenzen M."/>
            <person name="Brown S."/>
            <person name="Wang L."/>
            <person name="Savard J."/>
            <person name="Tautz D."/>
            <person name="Richards S."/>
            <person name="Weinstock G."/>
            <person name="Gibbs R.A."/>
            <person name="Liu Y."/>
            <person name="Worley K."/>
            <person name="Weinstock G."/>
            <person name="Elsik C.G."/>
            <person name="Reese J.T."/>
            <person name="Elhaik E."/>
            <person name="Landan G."/>
            <person name="Graur D."/>
            <person name="Arensburger P."/>
            <person name="Atkinson P."/>
            <person name="Beeman R.W."/>
            <person name="Beidler J."/>
            <person name="Brown S.J."/>
            <person name="Demuth J.P."/>
            <person name="Drury D.W."/>
            <person name="Du Y.Z."/>
            <person name="Fujiwara H."/>
            <person name="Lorenzen M."/>
            <person name="Maselli V."/>
            <person name="Osanai M."/>
            <person name="Park Y."/>
            <person name="Robertson H.M."/>
            <person name="Tu Z."/>
            <person name="Wang J.J."/>
            <person name="Wang S."/>
            <person name="Richards S."/>
            <person name="Song H."/>
            <person name="Zhang L."/>
            <person name="Sodergren E."/>
            <person name="Werner D."/>
            <person name="Stanke M."/>
            <person name="Morgenstern B."/>
            <person name="Solovyev V."/>
            <person name="Kosarev P."/>
            <person name="Brown G."/>
            <person name="Chen H.C."/>
            <person name="Ermolaeva O."/>
            <person name="Hlavina W."/>
            <person name="Kapustin Y."/>
            <person name="Kiryutin B."/>
            <person name="Kitts P."/>
            <person name="Maglott D."/>
            <person name="Pruitt K."/>
            <person name="Sapojnikov V."/>
            <person name="Souvorov A."/>
            <person name="Mackey A.J."/>
            <person name="Waterhouse R.M."/>
            <person name="Wyder S."/>
            <person name="Zdobnov E.M."/>
            <person name="Zdobnov E.M."/>
            <person name="Wyder S."/>
            <person name="Kriventseva E.V."/>
            <person name="Kadowaki T."/>
            <person name="Bork P."/>
            <person name="Aranda M."/>
            <person name="Bao R."/>
            <person name="Beermann A."/>
            <person name="Berns N."/>
            <person name="Bolognesi R."/>
            <person name="Bonneton F."/>
            <person name="Bopp D."/>
            <person name="Brown S.J."/>
            <person name="Bucher G."/>
            <person name="Butts T."/>
            <person name="Chaumot A."/>
            <person name="Denell R.E."/>
            <person name="Ferrier D.E."/>
            <person name="Friedrich M."/>
            <person name="Gordon C.M."/>
            <person name="Jindra M."/>
            <person name="Klingler M."/>
            <person name="Lan Q."/>
            <person name="Lattorff H.M."/>
            <person name="Laudet V."/>
            <person name="von Levetsow C."/>
            <person name="Liu Z."/>
            <person name="Lutz R."/>
            <person name="Lynch J.A."/>
            <person name="da Fonseca R.N."/>
            <person name="Posnien N."/>
            <person name="Reuter R."/>
            <person name="Roth S."/>
            <person name="Savard J."/>
            <person name="Schinko J.B."/>
            <person name="Schmitt C."/>
            <person name="Schoppmeier M."/>
            <person name="Schroder R."/>
            <person name="Shippy T.D."/>
            <person name="Simonnet F."/>
            <person name="Marques-Souza H."/>
            <person name="Tautz D."/>
            <person name="Tomoyasu Y."/>
            <person name="Trauner J."/>
            <person name="Van der Zee M."/>
            <person name="Vervoort M."/>
            <person name="Wittkopp N."/>
            <person name="Wimmer E.A."/>
            <person name="Yang X."/>
            <person name="Jones A.K."/>
            <person name="Sattelle D.B."/>
            <person name="Ebert P.R."/>
            <person name="Nelson D."/>
            <person name="Scott J.G."/>
            <person name="Beeman R.W."/>
            <person name="Muthukrishnan S."/>
            <person name="Kramer K.J."/>
            <person name="Arakane Y."/>
            <person name="Beeman R.W."/>
            <person name="Zhu Q."/>
            <person name="Hogenkamp D."/>
            <person name="Dixit R."/>
            <person name="Oppert B."/>
            <person name="Jiang H."/>
            <person name="Zou Z."/>
            <person name="Marshall J."/>
            <person name="Elpidina E."/>
            <person name="Vinokurov K."/>
            <person name="Oppert C."/>
            <person name="Zou Z."/>
            <person name="Evans J."/>
            <person name="Lu Z."/>
            <person name="Zhao P."/>
            <person name="Sumathipala N."/>
            <person name="Altincicek B."/>
            <person name="Vilcinskas A."/>
            <person name="Williams M."/>
            <person name="Hultmark D."/>
            <person name="Hetru C."/>
            <person name="Jiang H."/>
            <person name="Grimmelikhuijzen C.J."/>
            <person name="Hauser F."/>
            <person name="Cazzamali G."/>
            <person name="Williamson M."/>
            <person name="Park Y."/>
            <person name="Li B."/>
            <person name="Tanaka Y."/>
            <person name="Predel R."/>
            <person name="Neupert S."/>
            <person name="Schachtner J."/>
            <person name="Verleyen P."/>
            <person name="Raible F."/>
            <person name="Bork P."/>
            <person name="Friedrich M."/>
            <person name="Walden K.K."/>
            <person name="Robertson H.M."/>
            <person name="Angeli S."/>
            <person name="Foret S."/>
            <person name="Bucher G."/>
            <person name="Schuetz S."/>
            <person name="Maleszka R."/>
            <person name="Wimmer E.A."/>
            <person name="Beeman R.W."/>
            <person name="Lorenzen M."/>
            <person name="Tomoyasu Y."/>
            <person name="Miller S.C."/>
            <person name="Grossmann D."/>
            <person name="Bucher G."/>
        </authorList>
    </citation>
    <scope>NUCLEOTIDE SEQUENCE [LARGE SCALE GENOMIC DNA]</scope>
    <source>
        <strain evidence="6 7">Georgia GA2</strain>
    </source>
</reference>
<evidence type="ECO:0000313" key="7">
    <source>
        <dbReference type="Proteomes" id="UP000007266"/>
    </source>
</evidence>
<dbReference type="HOGENOM" id="CLU_012213_1_0_1"/>
<dbReference type="Pfam" id="PF03723">
    <property type="entry name" value="Hemocyanin_C"/>
    <property type="match status" value="1"/>
</dbReference>
<sequence length="695" mass="83049">MKLLVAFLALCAFASSYPQQQISDKGLLQKQKDVLRLFRYVNQPSYYKDFNEIAQNFDLEQNYNNYANPEVPKYYYQIYQYGLLPRGQVFSVFYQEHLQQAIALYKLFYYAKDYQTFYNTAVWARQYINEGVYLYSLSVAIVHRNDTYGVVLPPIYETYPYYFYNNEVIQQAQRYKQQYDGKSYTINANYSGYYLNLNPEQSLSYFTEDVGINSFYYYYNVYYPFWLGGQDFNYQNDLRGELFYYVYQQILARYYLERLSNGFGEIPYFNYEVPFENGYYPSLQYPNGLFFPQRPNFANLYEYFYNYGQKYGTNKYAYSYTFVQDYERRIREAIDQGYVYTPEGQKINLYTEQGLNILGNLIESNPDSPNYRYYGALQVYGRHLLGYSYQPLNQYQVAPSALEHFETSLRDPAFYQFYKRVLLYFQQYQNNLPAYTAQDLSYQGVEVTNVQFDRLVTYFDYFYTDLSNAVYVTPEEFNGERVQIRARQYRLNHKAFTYKIYVKSSQAQKASVRVYLGPKYDEYGRYLNISQNRLNFVQFDHFVYQLQAGENTIERNSRQSYFYQNDRTSYQELYQKVLGALDGNGQFSVEPNEAYFGFPRRFLLPKGNYGGYEYQFYVIVSPYVPYQGQQTDSKYYYPRVGSGAQYLDNYPLGYPFDRPVHYDQVYNNIPNSFVYSAKIYHRDVEDINASSASSQ</sequence>
<evidence type="ECO:0000256" key="2">
    <source>
        <dbReference type="SAM" id="SignalP"/>
    </source>
</evidence>
<dbReference type="InterPro" id="IPR013788">
    <property type="entry name" value="Hemocyanin/hexamerin"/>
</dbReference>
<feature type="signal peptide" evidence="2">
    <location>
        <begin position="1"/>
        <end position="16"/>
    </location>
</feature>
<dbReference type="Gene3D" id="1.20.1370.10">
    <property type="entry name" value="Hemocyanin, N-terminal domain"/>
    <property type="match status" value="1"/>
</dbReference>
<keyword evidence="7" id="KW-1185">Reference proteome</keyword>
<dbReference type="Gene3D" id="1.10.1280.10">
    <property type="entry name" value="Di-copper center containing domain from catechol oxidase"/>
    <property type="match status" value="1"/>
</dbReference>
<dbReference type="EMBL" id="KQ971363">
    <property type="protein sequence ID" value="EFA09144.1"/>
    <property type="molecule type" value="Genomic_DNA"/>
</dbReference>
<organism evidence="6 7">
    <name type="scientific">Tribolium castaneum</name>
    <name type="common">Red flour beetle</name>
    <dbReference type="NCBI Taxonomy" id="7070"/>
    <lineage>
        <taxon>Eukaryota</taxon>
        <taxon>Metazoa</taxon>
        <taxon>Ecdysozoa</taxon>
        <taxon>Arthropoda</taxon>
        <taxon>Hexapoda</taxon>
        <taxon>Insecta</taxon>
        <taxon>Pterygota</taxon>
        <taxon>Neoptera</taxon>
        <taxon>Endopterygota</taxon>
        <taxon>Coleoptera</taxon>
        <taxon>Polyphaga</taxon>
        <taxon>Cucujiformia</taxon>
        <taxon>Tenebrionidae</taxon>
        <taxon>Tenebrionidae incertae sedis</taxon>
        <taxon>Tribolium</taxon>
    </lineage>
</organism>
<feature type="domain" description="Hemocyanin C-terminal" evidence="5">
    <location>
        <begin position="435"/>
        <end position="681"/>
    </location>
</feature>
<dbReference type="STRING" id="7070.D6WUR1"/>
<dbReference type="InterPro" id="IPR008922">
    <property type="entry name" value="Di-copper_centre_dom_sf"/>
</dbReference>
<dbReference type="PANTHER" id="PTHR11511">
    <property type="entry name" value="LARVAL STORAGE PROTEIN/PHENOLOXIDASE"/>
    <property type="match status" value="1"/>
</dbReference>
<gene>
    <name evidence="6" type="primary">AUGUSTUS-3.0.2_05374</name>
    <name evidence="6" type="ORF">TcasGA2_TC005374</name>
</gene>
<dbReference type="Gene3D" id="2.60.40.1520">
    <property type="entry name" value="Hemocyanin, C-terminal domain"/>
    <property type="match status" value="1"/>
</dbReference>
<dbReference type="PhylomeDB" id="D6WUR1"/>
<reference evidence="6 7" key="2">
    <citation type="journal article" date="2010" name="Nucleic Acids Res.">
        <title>BeetleBase in 2010: revisions to provide comprehensive genomic information for Tribolium castaneum.</title>
        <authorList>
            <person name="Kim H.S."/>
            <person name="Murphy T."/>
            <person name="Xia J."/>
            <person name="Caragea D."/>
            <person name="Park Y."/>
            <person name="Beeman R.W."/>
            <person name="Lorenzen M.D."/>
            <person name="Butcher S."/>
            <person name="Manak J.R."/>
            <person name="Brown S.J."/>
        </authorList>
    </citation>
    <scope>GENOME REANNOTATION</scope>
    <source>
        <strain evidence="6 7">Georgia GA2</strain>
    </source>
</reference>
<keyword evidence="2" id="KW-0732">Signal</keyword>
<dbReference type="Pfam" id="PF03722">
    <property type="entry name" value="Hemocyanin_N"/>
    <property type="match status" value="1"/>
</dbReference>
<dbReference type="FunCoup" id="D6WUR1">
    <property type="interactions" value="1"/>
</dbReference>
<dbReference type="SUPFAM" id="SSF81296">
    <property type="entry name" value="E set domains"/>
    <property type="match status" value="1"/>
</dbReference>
<dbReference type="InParanoid" id="D6WUR1"/>
<dbReference type="PROSITE" id="PS00210">
    <property type="entry name" value="HEMOCYANIN_2"/>
    <property type="match status" value="1"/>
</dbReference>
<protein>
    <submittedName>
        <fullName evidence="6">Larval serum protein 2-like Protein</fullName>
    </submittedName>
</protein>
<evidence type="ECO:0000259" key="5">
    <source>
        <dbReference type="Pfam" id="PF03723"/>
    </source>
</evidence>
<proteinExistence type="predicted"/>
<dbReference type="InterPro" id="IPR000896">
    <property type="entry name" value="Hemocyanin/hexamerin_mid_dom"/>
</dbReference>
<feature type="chain" id="PRO_5003089942" evidence="2">
    <location>
        <begin position="17"/>
        <end position="695"/>
    </location>
</feature>
<dbReference type="SUPFAM" id="SSF48056">
    <property type="entry name" value="Di-copper centre-containing domain"/>
    <property type="match status" value="1"/>
</dbReference>
<dbReference type="InterPro" id="IPR037020">
    <property type="entry name" value="Hemocyanin_C_sf"/>
</dbReference>
<dbReference type="PANTHER" id="PTHR11511:SF5">
    <property type="entry name" value="FAT-BODY PROTEIN 1-RELATED"/>
    <property type="match status" value="1"/>
</dbReference>
<name>D6WUR1_TRICA</name>
<dbReference type="OMA" id="EWIKMGQ"/>
<dbReference type="KEGG" id="tca:661859"/>
<evidence type="ECO:0000313" key="6">
    <source>
        <dbReference type="EMBL" id="EFA09144.1"/>
    </source>
</evidence>
<dbReference type="InterPro" id="IPR036697">
    <property type="entry name" value="Hemocyanin_N_sf"/>
</dbReference>
<evidence type="ECO:0000259" key="3">
    <source>
        <dbReference type="Pfam" id="PF00372"/>
    </source>
</evidence>
<dbReference type="OrthoDB" id="6371642at2759"/>
<feature type="domain" description="Hemocyanin N-terminal" evidence="4">
    <location>
        <begin position="28"/>
        <end position="148"/>
    </location>
</feature>
<dbReference type="InterPro" id="IPR005203">
    <property type="entry name" value="Hemocyanin_C"/>
</dbReference>
<dbReference type="Proteomes" id="UP000007266">
    <property type="component" value="Linkage group 8"/>
</dbReference>
<evidence type="ECO:0000259" key="4">
    <source>
        <dbReference type="Pfam" id="PF03722"/>
    </source>
</evidence>
<dbReference type="InterPro" id="IPR005204">
    <property type="entry name" value="Hemocyanin_N"/>
</dbReference>